<gene>
    <name evidence="2" type="ORF">VaNZ11_004315</name>
</gene>
<feature type="compositionally biased region" description="Basic residues" evidence="1">
    <location>
        <begin position="507"/>
        <end position="516"/>
    </location>
</feature>
<feature type="compositionally biased region" description="Basic and acidic residues" evidence="1">
    <location>
        <begin position="467"/>
        <end position="476"/>
    </location>
</feature>
<feature type="region of interest" description="Disordered" evidence="1">
    <location>
        <begin position="426"/>
        <end position="563"/>
    </location>
</feature>
<name>A0ABQ5RWQ9_9CHLO</name>
<feature type="compositionally biased region" description="Low complexity" evidence="1">
    <location>
        <begin position="377"/>
        <end position="394"/>
    </location>
</feature>
<feature type="compositionally biased region" description="Polar residues" evidence="1">
    <location>
        <begin position="247"/>
        <end position="266"/>
    </location>
</feature>
<dbReference type="Proteomes" id="UP001165090">
    <property type="component" value="Unassembled WGS sequence"/>
</dbReference>
<dbReference type="EMBL" id="BSDZ01000011">
    <property type="protein sequence ID" value="GLI61809.1"/>
    <property type="molecule type" value="Genomic_DNA"/>
</dbReference>
<feature type="region of interest" description="Disordered" evidence="1">
    <location>
        <begin position="655"/>
        <end position="688"/>
    </location>
</feature>
<feature type="region of interest" description="Disordered" evidence="1">
    <location>
        <begin position="340"/>
        <end position="408"/>
    </location>
</feature>
<feature type="compositionally biased region" description="Polar residues" evidence="1">
    <location>
        <begin position="446"/>
        <end position="459"/>
    </location>
</feature>
<protein>
    <submittedName>
        <fullName evidence="2">Uncharacterized protein</fullName>
    </submittedName>
</protein>
<feature type="compositionally biased region" description="Low complexity" evidence="1">
    <location>
        <begin position="493"/>
        <end position="502"/>
    </location>
</feature>
<evidence type="ECO:0000313" key="2">
    <source>
        <dbReference type="EMBL" id="GLI61809.1"/>
    </source>
</evidence>
<feature type="compositionally biased region" description="Polar residues" evidence="1">
    <location>
        <begin position="480"/>
        <end position="492"/>
    </location>
</feature>
<evidence type="ECO:0000256" key="1">
    <source>
        <dbReference type="SAM" id="MobiDB-lite"/>
    </source>
</evidence>
<proteinExistence type="predicted"/>
<comment type="caution">
    <text evidence="2">The sequence shown here is derived from an EMBL/GenBank/DDBJ whole genome shotgun (WGS) entry which is preliminary data.</text>
</comment>
<feature type="compositionally biased region" description="Basic and acidic residues" evidence="1">
    <location>
        <begin position="522"/>
        <end position="531"/>
    </location>
</feature>
<keyword evidence="3" id="KW-1185">Reference proteome</keyword>
<feature type="region of interest" description="Disordered" evidence="1">
    <location>
        <begin position="235"/>
        <end position="268"/>
    </location>
</feature>
<evidence type="ECO:0000313" key="3">
    <source>
        <dbReference type="Proteomes" id="UP001165090"/>
    </source>
</evidence>
<sequence>MYFTEQALQVPLLPLPKVINVLRVTRQELVRLARTQTFLEGVSFLKSHARGLGISGAFIVLQVCRDKTRTIVRRLHSLDGAVHTGGIRVLTEHGAEAYQLEDVLEEEPSEEQWKVACADMAQQMIQNSMEYIKMHEIRSISDRLARLQRCADVLRVYNSLPATPSIGNAAGPGPSAATESQAEHQDVRLYEGLQYALGQPAMQEDIWGAWCMELRRFLWAKESGQLIAAHGYLKQPAPPQSQPQEAFEQTQQHLDQEHNCSGSRQGLRQEPEGCMHAHLQQQPKRQSKLAPSIPLEANHAQTQVPAEVLPGCKLPPILPANQGQPQVKLEDDTAGAFEQSWTHDQSQRGETKDVMATSEGPTGPTDTVCVDELRDIPGGAPAAAAPASDPGTPGQVCDVDDKPEREGPQLWQGNLEQQECKEGAAFPLTTGTAPPDRQQGQRQGRSAFQSLPSPRQQQVPLAPSPRRQQDNADDAKGLSQRATAQPLPRTQQSSRSDSRSLSELQGHPKRKSRSRSRSCSASRERHGDVRGSRSRSRSRSRSPSPQFRPARGGRGKGPAVRGGRKLALEGDSRCWMPPHGSWNKEEWAWEVHRFLRCQPGWSAGVPMLLRAGLAVPNHILRTSGRRPASFLHGFPHLWTVTGDTYMVLTARPEHATTAGPAPPASDGSTVGRISCGSKRSLEGPDGAEGGQRVLWSQGVQMEAALVSRITDYLRGVPQGIKFSKLRSHGFNIPYTILGGRTVRAWAQEYSHLWTVTNAFIKLRTNRDEPAR</sequence>
<feature type="compositionally biased region" description="Low complexity" evidence="1">
    <location>
        <begin position="541"/>
        <end position="550"/>
    </location>
</feature>
<accession>A0ABQ5RWQ9</accession>
<organism evidence="2 3">
    <name type="scientific">Volvox africanus</name>
    <dbReference type="NCBI Taxonomy" id="51714"/>
    <lineage>
        <taxon>Eukaryota</taxon>
        <taxon>Viridiplantae</taxon>
        <taxon>Chlorophyta</taxon>
        <taxon>core chlorophytes</taxon>
        <taxon>Chlorophyceae</taxon>
        <taxon>CS clade</taxon>
        <taxon>Chlamydomonadales</taxon>
        <taxon>Volvocaceae</taxon>
        <taxon>Volvox</taxon>
    </lineage>
</organism>
<reference evidence="2 3" key="1">
    <citation type="journal article" date="2023" name="IScience">
        <title>Expanded male sex-determining region conserved during the evolution of homothallism in the green alga Volvox.</title>
        <authorList>
            <person name="Yamamoto K."/>
            <person name="Matsuzaki R."/>
            <person name="Mahakham W."/>
            <person name="Heman W."/>
            <person name="Sekimoto H."/>
            <person name="Kawachi M."/>
            <person name="Minakuchi Y."/>
            <person name="Toyoda A."/>
            <person name="Nozaki H."/>
        </authorList>
    </citation>
    <scope>NUCLEOTIDE SEQUENCE [LARGE SCALE GENOMIC DNA]</scope>
    <source>
        <strain evidence="2 3">NIES-4468</strain>
    </source>
</reference>